<evidence type="ECO:0000313" key="3">
    <source>
        <dbReference type="Proteomes" id="UP000675747"/>
    </source>
</evidence>
<comment type="caution">
    <text evidence="2">The sequence shown here is derived from an EMBL/GenBank/DDBJ whole genome shotgun (WGS) entry which is preliminary data.</text>
</comment>
<sequence>MAADHVIDYIGGSDEDVAHLRLMLRKLRGRLRRTWEMGAEIHADLVLVDRASVAGEAAHQRTLERGVACAEIWREGDPLPADRYLPLPLREDDLVALLDGFDPGSIIAPVPLISHGADFFVMDIGDDAGLQVDPNLLSAVPDGDLGAGAWQRGAAAQDLDHDALFRRDPMADDVRMLVPDSLGNAALEEREGRPTARSRARSETRRETTFEAEEPGGAGIADPVAVPQAFQGGGPWPLRDYLRHPILAAPARLELMGLPPLVLDPKQESYDSPAPLPELELYCLQSLKRSDWQPLSSAEIADLHAAGTLRPWRRLLWMDRLLTSDGRLEPQFDRAGTFWITRWLDIIHDYPHHARIASAMMQPRRLHEIAEAAKATMTEVFDSVNAFHAIGDLRWEAKPRGEPRSA</sequence>
<gene>
    <name evidence="2" type="ORF">KB893_004945</name>
</gene>
<feature type="compositionally biased region" description="Basic and acidic residues" evidence="1">
    <location>
        <begin position="188"/>
        <end position="209"/>
    </location>
</feature>
<proteinExistence type="predicted"/>
<keyword evidence="3" id="KW-1185">Reference proteome</keyword>
<name>A0AAP2C9U5_9GAMM</name>
<dbReference type="Proteomes" id="UP000675747">
    <property type="component" value="Unassembled WGS sequence"/>
</dbReference>
<evidence type="ECO:0000313" key="2">
    <source>
        <dbReference type="EMBL" id="MBS7456485.1"/>
    </source>
</evidence>
<evidence type="ECO:0000256" key="1">
    <source>
        <dbReference type="SAM" id="MobiDB-lite"/>
    </source>
</evidence>
<reference evidence="2 3" key="1">
    <citation type="journal article" date="2021" name="Microbiol. Resour. Announc.">
        <title>Draft Genome Sequence of Coralloluteibacterium stylophorae LMG 29479T.</title>
        <authorList>
            <person name="Karlyshev A.V."/>
            <person name="Kudryashova E.B."/>
            <person name="Ariskina E.V."/>
            <person name="Conroy A.P."/>
            <person name="Abidueva E.Y."/>
        </authorList>
    </citation>
    <scope>NUCLEOTIDE SEQUENCE [LARGE SCALE GENOMIC DNA]</scope>
    <source>
        <strain evidence="2 3">LMG 29479</strain>
    </source>
</reference>
<accession>A0AAP2C9U5</accession>
<organism evidence="2 3">
    <name type="scientific">Coralloluteibacterium stylophorae</name>
    <dbReference type="NCBI Taxonomy" id="1776034"/>
    <lineage>
        <taxon>Bacteria</taxon>
        <taxon>Pseudomonadati</taxon>
        <taxon>Pseudomonadota</taxon>
        <taxon>Gammaproteobacteria</taxon>
        <taxon>Lysobacterales</taxon>
        <taxon>Lysobacteraceae</taxon>
        <taxon>Coralloluteibacterium</taxon>
    </lineage>
</organism>
<feature type="region of interest" description="Disordered" evidence="1">
    <location>
        <begin position="188"/>
        <end position="223"/>
    </location>
</feature>
<protein>
    <submittedName>
        <fullName evidence="2">Uncharacterized protein</fullName>
    </submittedName>
</protein>
<dbReference type="EMBL" id="JAGQFT020000003">
    <property type="protein sequence ID" value="MBS7456485.1"/>
    <property type="molecule type" value="Genomic_DNA"/>
</dbReference>
<dbReference type="AlphaFoldDB" id="A0AAP2C9U5"/>
<dbReference type="RefSeq" id="WP_213173500.1">
    <property type="nucleotide sequence ID" value="NZ_JAGQFT020000003.1"/>
</dbReference>